<reference evidence="2 3" key="1">
    <citation type="submission" date="2024-01" db="EMBL/GenBank/DDBJ databases">
        <title>The complete chloroplast genome sequence of Lithospermum erythrorhizon: insights into the phylogenetic relationship among Boraginaceae species and the maternal lineages of purple gromwells.</title>
        <authorList>
            <person name="Okada T."/>
            <person name="Watanabe K."/>
        </authorList>
    </citation>
    <scope>NUCLEOTIDE SEQUENCE [LARGE SCALE GENOMIC DNA]</scope>
</reference>
<evidence type="ECO:0000259" key="1">
    <source>
        <dbReference type="Pfam" id="PF25597"/>
    </source>
</evidence>
<sequence>MSLLGTSSYNTLLDNPRMMGARFLLPWIINTGATLHATGTLDRTTRIAFGASEWRGGLYYQQVWRGSWWLRVGSATGNCDMFASHSRHCVFVGYPSDTKWWKLFDVQAREYFVSRYVVFYEKEFPFEGIDYDGKVL</sequence>
<evidence type="ECO:0000313" key="2">
    <source>
        <dbReference type="EMBL" id="GAA0177808.1"/>
    </source>
</evidence>
<feature type="domain" description="Retroviral polymerase SH3-like" evidence="1">
    <location>
        <begin position="82"/>
        <end position="127"/>
    </location>
</feature>
<dbReference type="EMBL" id="BAABME010010355">
    <property type="protein sequence ID" value="GAA0177808.1"/>
    <property type="molecule type" value="Genomic_DNA"/>
</dbReference>
<dbReference type="InterPro" id="IPR057670">
    <property type="entry name" value="SH3_retrovirus"/>
</dbReference>
<name>A0AAV3RLR9_LITER</name>
<gene>
    <name evidence="2" type="ORF">LIER_29754</name>
</gene>
<dbReference type="Proteomes" id="UP001454036">
    <property type="component" value="Unassembled WGS sequence"/>
</dbReference>
<keyword evidence="3" id="KW-1185">Reference proteome</keyword>
<dbReference type="AlphaFoldDB" id="A0AAV3RLR9"/>
<proteinExistence type="predicted"/>
<evidence type="ECO:0000313" key="3">
    <source>
        <dbReference type="Proteomes" id="UP001454036"/>
    </source>
</evidence>
<dbReference type="Pfam" id="PF25597">
    <property type="entry name" value="SH3_retrovirus"/>
    <property type="match status" value="1"/>
</dbReference>
<comment type="caution">
    <text evidence="2">The sequence shown here is derived from an EMBL/GenBank/DDBJ whole genome shotgun (WGS) entry which is preliminary data.</text>
</comment>
<organism evidence="2 3">
    <name type="scientific">Lithospermum erythrorhizon</name>
    <name type="common">Purple gromwell</name>
    <name type="synonym">Lithospermum officinale var. erythrorhizon</name>
    <dbReference type="NCBI Taxonomy" id="34254"/>
    <lineage>
        <taxon>Eukaryota</taxon>
        <taxon>Viridiplantae</taxon>
        <taxon>Streptophyta</taxon>
        <taxon>Embryophyta</taxon>
        <taxon>Tracheophyta</taxon>
        <taxon>Spermatophyta</taxon>
        <taxon>Magnoliopsida</taxon>
        <taxon>eudicotyledons</taxon>
        <taxon>Gunneridae</taxon>
        <taxon>Pentapetalae</taxon>
        <taxon>asterids</taxon>
        <taxon>lamiids</taxon>
        <taxon>Boraginales</taxon>
        <taxon>Boraginaceae</taxon>
        <taxon>Boraginoideae</taxon>
        <taxon>Lithospermeae</taxon>
        <taxon>Lithospermum</taxon>
    </lineage>
</organism>
<accession>A0AAV3RLR9</accession>
<protein>
    <recommendedName>
        <fullName evidence="1">Retroviral polymerase SH3-like domain-containing protein</fullName>
    </recommendedName>
</protein>